<evidence type="ECO:0000313" key="1">
    <source>
        <dbReference type="EMBL" id="RXG90807.1"/>
    </source>
</evidence>
<dbReference type="AlphaFoldDB" id="A0A4Q0QH76"/>
<dbReference type="RefSeq" id="WP_128956429.1">
    <property type="nucleotide sequence ID" value="NZ_RKMK01000028.1"/>
</dbReference>
<proteinExistence type="predicted"/>
<protein>
    <submittedName>
        <fullName evidence="1">Uncharacterized protein</fullName>
    </submittedName>
</protein>
<reference evidence="1 2" key="1">
    <citation type="submission" date="2018-11" db="EMBL/GenBank/DDBJ databases">
        <title>Bradyrhizobium sp. nov., isolated from effective nodules of peanut in China.</title>
        <authorList>
            <person name="Li Y."/>
        </authorList>
    </citation>
    <scope>NUCLEOTIDE SEQUENCE [LARGE SCALE GENOMIC DNA]</scope>
    <source>
        <strain evidence="1 2">CCBAU 51770</strain>
    </source>
</reference>
<accession>A0A4Q0QH76</accession>
<comment type="caution">
    <text evidence="1">The sequence shown here is derived from an EMBL/GenBank/DDBJ whole genome shotgun (WGS) entry which is preliminary data.</text>
</comment>
<evidence type="ECO:0000313" key="2">
    <source>
        <dbReference type="Proteomes" id="UP000290174"/>
    </source>
</evidence>
<sequence>MSYPTKFTRQYDYVSYQNANPARPLPANQLHADLNAVASSTSEIVDFLKTSLRSDGVIMNGVVSFDQLSTSVKASIGDTTSANEILAARDDAVAAASAGATSETHAAASASAAATSASGAANSATNAATSATAAATSASNASSSATSAATSASQAQSYSGIPQSIKSAAYTTVLADAQTHILHPASDNNPRTFTIDSNANVAYPIGTAITFINEINTVTIAITSDTLVQAGSGLTGSRTLAANGMATAVKITATKWMIAGAGLT</sequence>
<name>A0A4Q0QH76_9BRAD</name>
<gene>
    <name evidence="1" type="ORF">EAS61_25520</name>
</gene>
<dbReference type="EMBL" id="RKMK01000028">
    <property type="protein sequence ID" value="RXG90807.1"/>
    <property type="molecule type" value="Genomic_DNA"/>
</dbReference>
<organism evidence="1 2">
    <name type="scientific">Bradyrhizobium zhanjiangense</name>
    <dbReference type="NCBI Taxonomy" id="1325107"/>
    <lineage>
        <taxon>Bacteria</taxon>
        <taxon>Pseudomonadati</taxon>
        <taxon>Pseudomonadota</taxon>
        <taxon>Alphaproteobacteria</taxon>
        <taxon>Hyphomicrobiales</taxon>
        <taxon>Nitrobacteraceae</taxon>
        <taxon>Bradyrhizobium</taxon>
    </lineage>
</organism>
<dbReference type="Proteomes" id="UP000290174">
    <property type="component" value="Unassembled WGS sequence"/>
</dbReference>